<sequence length="142" mass="15220">MKQLSFSKPLLRGVLFPGVALAVLGLAPVAWGGLQSQTVFCQKNADGSGLCYGNFVGFREDATSTSSASFREDLMTGTRSFDSWSTPPGGTSPVVYTCIPNAAVSALWEQALSNRGFFRVSWDASGTCDYLRLVNSSQNTNF</sequence>
<keyword evidence="2" id="KW-1185">Reference proteome</keyword>
<dbReference type="OrthoDB" id="5524182at2"/>
<organism evidence="1 2">
    <name type="scientific">Myxococcus llanfairpwllgwyngyllgogerychwyrndrobwllllantysiliogogogochensis</name>
    <dbReference type="NCBI Taxonomy" id="2590453"/>
    <lineage>
        <taxon>Bacteria</taxon>
        <taxon>Pseudomonadati</taxon>
        <taxon>Myxococcota</taxon>
        <taxon>Myxococcia</taxon>
        <taxon>Myxococcales</taxon>
        <taxon>Cystobacterineae</taxon>
        <taxon>Myxococcaceae</taxon>
        <taxon>Myxococcus</taxon>
    </lineage>
</organism>
<gene>
    <name evidence="1" type="ORF">FJV41_36475</name>
</gene>
<comment type="caution">
    <text evidence="1">The sequence shown here is derived from an EMBL/GenBank/DDBJ whole genome shotgun (WGS) entry which is preliminary data.</text>
</comment>
<reference evidence="1 2" key="1">
    <citation type="submission" date="2019-06" db="EMBL/GenBank/DDBJ databases">
        <authorList>
            <person name="Livingstone P."/>
            <person name="Whitworth D."/>
        </authorList>
    </citation>
    <scope>NUCLEOTIDE SEQUENCE [LARGE SCALE GENOMIC DNA]</scope>
    <source>
        <strain evidence="1 2">AM401</strain>
    </source>
</reference>
<dbReference type="RefSeq" id="WP_141647224.1">
    <property type="nucleotide sequence ID" value="NZ_VIFM01000215.1"/>
</dbReference>
<name>A0A540WPR6_9BACT</name>
<evidence type="ECO:0000313" key="2">
    <source>
        <dbReference type="Proteomes" id="UP000315369"/>
    </source>
</evidence>
<protein>
    <submittedName>
        <fullName evidence="1">Uncharacterized protein</fullName>
    </submittedName>
</protein>
<dbReference type="Proteomes" id="UP000315369">
    <property type="component" value="Unassembled WGS sequence"/>
</dbReference>
<dbReference type="AlphaFoldDB" id="A0A540WPR6"/>
<evidence type="ECO:0000313" key="1">
    <source>
        <dbReference type="EMBL" id="TQF11005.1"/>
    </source>
</evidence>
<proteinExistence type="predicted"/>
<dbReference type="EMBL" id="VIFM01000215">
    <property type="protein sequence ID" value="TQF11005.1"/>
    <property type="molecule type" value="Genomic_DNA"/>
</dbReference>
<accession>A0A540WPR6</accession>